<evidence type="ECO:0008006" key="3">
    <source>
        <dbReference type="Google" id="ProtNLM"/>
    </source>
</evidence>
<dbReference type="EMBL" id="JBBMFN010000139">
    <property type="protein sequence ID" value="MEQ2468675.1"/>
    <property type="molecule type" value="Genomic_DNA"/>
</dbReference>
<sequence>MYINKNLSVQVKDRLDYCDDLVIRTFPELKIEVLYFGHLVGVRKRFED</sequence>
<proteinExistence type="predicted"/>
<reference evidence="1 2" key="1">
    <citation type="submission" date="2024-03" db="EMBL/GenBank/DDBJ databases">
        <title>Human intestinal bacterial collection.</title>
        <authorList>
            <person name="Pauvert C."/>
            <person name="Hitch T.C.A."/>
            <person name="Clavel T."/>
        </authorList>
    </citation>
    <scope>NUCLEOTIDE SEQUENCE [LARGE SCALE GENOMIC DNA]</scope>
    <source>
        <strain evidence="1 2">CLA-SR-H024</strain>
    </source>
</reference>
<protein>
    <recommendedName>
        <fullName evidence="3">Reverse transcriptase</fullName>
    </recommendedName>
</protein>
<accession>A0ABV1F5K9</accession>
<dbReference type="Proteomes" id="UP001465426">
    <property type="component" value="Unassembled WGS sequence"/>
</dbReference>
<comment type="caution">
    <text evidence="1">The sequence shown here is derived from an EMBL/GenBank/DDBJ whole genome shotgun (WGS) entry which is preliminary data.</text>
</comment>
<name>A0ABV1F5K9_9BACI</name>
<dbReference type="RefSeq" id="WP_155986803.1">
    <property type="nucleotide sequence ID" value="NZ_JBBMFN010000139.1"/>
</dbReference>
<gene>
    <name evidence="1" type="ORF">WMO63_23790</name>
</gene>
<evidence type="ECO:0000313" key="1">
    <source>
        <dbReference type="EMBL" id="MEQ2468675.1"/>
    </source>
</evidence>
<evidence type="ECO:0000313" key="2">
    <source>
        <dbReference type="Proteomes" id="UP001465426"/>
    </source>
</evidence>
<keyword evidence="2" id="KW-1185">Reference proteome</keyword>
<organism evidence="1 2">
    <name type="scientific">Niallia hominis</name>
    <dbReference type="NCBI Taxonomy" id="3133173"/>
    <lineage>
        <taxon>Bacteria</taxon>
        <taxon>Bacillati</taxon>
        <taxon>Bacillota</taxon>
        <taxon>Bacilli</taxon>
        <taxon>Bacillales</taxon>
        <taxon>Bacillaceae</taxon>
        <taxon>Niallia</taxon>
    </lineage>
</organism>